<reference evidence="2 3" key="1">
    <citation type="submission" date="2019-02" db="EMBL/GenBank/DDBJ databases">
        <title>Deep-cultivation of Planctomycetes and their phenomic and genomic characterization uncovers novel biology.</title>
        <authorList>
            <person name="Wiegand S."/>
            <person name="Jogler M."/>
            <person name="Boedeker C."/>
            <person name="Pinto D."/>
            <person name="Vollmers J."/>
            <person name="Rivas-Marin E."/>
            <person name="Kohn T."/>
            <person name="Peeters S.H."/>
            <person name="Heuer A."/>
            <person name="Rast P."/>
            <person name="Oberbeckmann S."/>
            <person name="Bunk B."/>
            <person name="Jeske O."/>
            <person name="Meyerdierks A."/>
            <person name="Storesund J.E."/>
            <person name="Kallscheuer N."/>
            <person name="Luecker S."/>
            <person name="Lage O.M."/>
            <person name="Pohl T."/>
            <person name="Merkel B.J."/>
            <person name="Hornburger P."/>
            <person name="Mueller R.-W."/>
            <person name="Bruemmer F."/>
            <person name="Labrenz M."/>
            <person name="Spormann A.M."/>
            <person name="Op Den Camp H."/>
            <person name="Overmann J."/>
            <person name="Amann R."/>
            <person name="Jetten M.S.M."/>
            <person name="Mascher T."/>
            <person name="Medema M.H."/>
            <person name="Devos D.P."/>
            <person name="Kaster A.-K."/>
            <person name="Ovreas L."/>
            <person name="Rohde M."/>
            <person name="Galperin M.Y."/>
            <person name="Jogler C."/>
        </authorList>
    </citation>
    <scope>NUCLEOTIDE SEQUENCE [LARGE SCALE GENOMIC DNA]</scope>
    <source>
        <strain evidence="2 3">Pla52o</strain>
    </source>
</reference>
<dbReference type="AlphaFoldDB" id="A0A5C6CKQ8"/>
<keyword evidence="3" id="KW-1185">Reference proteome</keyword>
<gene>
    <name evidence="2" type="ORF">Pla52o_19770</name>
</gene>
<feature type="domain" description="PAS" evidence="1">
    <location>
        <begin position="17"/>
        <end position="66"/>
    </location>
</feature>
<dbReference type="Proteomes" id="UP000316304">
    <property type="component" value="Unassembled WGS sequence"/>
</dbReference>
<dbReference type="RefSeq" id="WP_146594310.1">
    <property type="nucleotide sequence ID" value="NZ_SJPT01000003.1"/>
</dbReference>
<protein>
    <recommendedName>
        <fullName evidence="1">PAS domain-containing protein</fullName>
    </recommendedName>
</protein>
<dbReference type="Pfam" id="PF13188">
    <property type="entry name" value="PAS_8"/>
    <property type="match status" value="1"/>
</dbReference>
<dbReference type="EMBL" id="SJPT01000003">
    <property type="protein sequence ID" value="TWU24054.1"/>
    <property type="molecule type" value="Genomic_DNA"/>
</dbReference>
<proteinExistence type="predicted"/>
<sequence length="382" mass="42682">MSERETEASDILLRFFYEREFEHANDAVVVLQISSPLNVVAANRSACELLEWPSHYRTSAFAEEILAITGLDSDVNHWTRSAQDELSPVPSAPKQIELGSVQWTPFQNGRDLFAMIVIKPNLIAVATEGASRLASDASLAQATNSMAVAHWIKTFIHEICQPLHVNQSMADIIELEAEKNLLDATSLQPRLERMQSAGKQLRECLSNFRKQIHLIEPEFTGLNIHKLLHRTAASFPHSSQSQLRLAIDLAEPFGEIHGNEALLENAILTSLELLRAATVRDPSPQPSPATMNVTVHDEQIQIELMTEATTTLAFIEEPLLEQPHPRLLPAAKWSVCDSIVQLHHGELRRVTVNQSDRIQIQLPVATTKTLTPNSRVSLHRAW</sequence>
<evidence type="ECO:0000313" key="2">
    <source>
        <dbReference type="EMBL" id="TWU24054.1"/>
    </source>
</evidence>
<accession>A0A5C6CKQ8</accession>
<name>A0A5C6CKQ8_9BACT</name>
<dbReference type="OrthoDB" id="9900695at2"/>
<comment type="caution">
    <text evidence="2">The sequence shown here is derived from an EMBL/GenBank/DDBJ whole genome shotgun (WGS) entry which is preliminary data.</text>
</comment>
<organism evidence="2 3">
    <name type="scientific">Novipirellula galeiformis</name>
    <dbReference type="NCBI Taxonomy" id="2528004"/>
    <lineage>
        <taxon>Bacteria</taxon>
        <taxon>Pseudomonadati</taxon>
        <taxon>Planctomycetota</taxon>
        <taxon>Planctomycetia</taxon>
        <taxon>Pirellulales</taxon>
        <taxon>Pirellulaceae</taxon>
        <taxon>Novipirellula</taxon>
    </lineage>
</organism>
<evidence type="ECO:0000259" key="1">
    <source>
        <dbReference type="Pfam" id="PF13188"/>
    </source>
</evidence>
<dbReference type="InterPro" id="IPR000014">
    <property type="entry name" value="PAS"/>
</dbReference>
<evidence type="ECO:0000313" key="3">
    <source>
        <dbReference type="Proteomes" id="UP000316304"/>
    </source>
</evidence>